<proteinExistence type="predicted"/>
<evidence type="ECO:0000256" key="1">
    <source>
        <dbReference type="SAM" id="MobiDB-lite"/>
    </source>
</evidence>
<accession>A0A1I2SPR3</accession>
<dbReference type="EMBL" id="FOPM01000005">
    <property type="protein sequence ID" value="SFG54750.1"/>
    <property type="molecule type" value="Genomic_DNA"/>
</dbReference>
<gene>
    <name evidence="2" type="ORF">SAMN05192565_105121</name>
</gene>
<organism evidence="2 3">
    <name type="scientific">Methylobacterium gossipiicola</name>
    <dbReference type="NCBI Taxonomy" id="582675"/>
    <lineage>
        <taxon>Bacteria</taxon>
        <taxon>Pseudomonadati</taxon>
        <taxon>Pseudomonadota</taxon>
        <taxon>Alphaproteobacteria</taxon>
        <taxon>Hyphomicrobiales</taxon>
        <taxon>Methylobacteriaceae</taxon>
        <taxon>Methylobacterium</taxon>
    </lineage>
</organism>
<sequence length="111" mass="11676">MRDGHCASMPDPNFAVPGPSPSPDSLRAAERSVPAGGLIPAEGLRVTVDLNRCQAYAQCCYAAPEHFVLHGAEALHYDPAPTAAARDAIERARVACPVQAILVEDTGSDRP</sequence>
<name>A0A1I2SPR3_9HYPH</name>
<feature type="region of interest" description="Disordered" evidence="1">
    <location>
        <begin position="1"/>
        <end position="31"/>
    </location>
</feature>
<dbReference type="Gene3D" id="3.30.70.20">
    <property type="match status" value="1"/>
</dbReference>
<protein>
    <submittedName>
        <fullName evidence="2">4Fe-4S single cluster domain of Ferredoxin I</fullName>
    </submittedName>
</protein>
<dbReference type="SUPFAM" id="SSF54862">
    <property type="entry name" value="4Fe-4S ferredoxins"/>
    <property type="match status" value="1"/>
</dbReference>
<dbReference type="Proteomes" id="UP000199229">
    <property type="component" value="Unassembled WGS sequence"/>
</dbReference>
<reference evidence="3" key="1">
    <citation type="submission" date="2016-10" db="EMBL/GenBank/DDBJ databases">
        <authorList>
            <person name="Varghese N."/>
            <person name="Submissions S."/>
        </authorList>
    </citation>
    <scope>NUCLEOTIDE SEQUENCE [LARGE SCALE GENOMIC DNA]</scope>
    <source>
        <strain evidence="3">Gh-105</strain>
    </source>
</reference>
<dbReference type="STRING" id="582675.SAMN05192565_105121"/>
<dbReference type="AlphaFoldDB" id="A0A1I2SPR3"/>
<evidence type="ECO:0000313" key="3">
    <source>
        <dbReference type="Proteomes" id="UP000199229"/>
    </source>
</evidence>
<keyword evidence="3" id="KW-1185">Reference proteome</keyword>
<dbReference type="Pfam" id="PF13370">
    <property type="entry name" value="Fer4_13"/>
    <property type="match status" value="1"/>
</dbReference>
<evidence type="ECO:0000313" key="2">
    <source>
        <dbReference type="EMBL" id="SFG54750.1"/>
    </source>
</evidence>